<dbReference type="Gene3D" id="2.60.40.10">
    <property type="entry name" value="Immunoglobulins"/>
    <property type="match status" value="1"/>
</dbReference>
<sequence length="725" mass="83011">MNNLLKFVLHHIFTTPRDFSEKLNVDIKLNEEIRKQDFFSLETTEKKVEYLLSKLTINEKISLLSGEEMFAISGVDRFKLPRVWTTDASSGIRTYGKSTAFPVLLAMTASWNKDLILKVGEAIGEECLSKGISVLLGPGVNIYRVPTNGRNFEYMGEDPFLASELVVSYIQGLQKTGIIATVKHFVANNSEYKRHSTNVIVDERTLHEIYFPAFKAAVQKGKAKAVMSAYNLVNGVHCSENRELLTEVLRNKWKFDGIIISDWDSVYSTEGPLEAGLDIEMPEAKFYTTKRILNYLQKKHKDNNASSFIEIDSKVRNILKVFFAMGIYGRKKEKRNFKSILKINNDIALEIARESIVLLKNDGNCLPINMMKKQNIAVLGRNAFKTPTSGGGSCYVHVSNPKSIFEALVELAPNINFIPIKTSKDKIANKYQQQIKTADKVIICTGFTEWEESETFDRPWEFVQNQSKLINKVAELNKKIIVVVNAGGGFETESWINSAEAIIHSFYLGQNAAIPVAEVILGKVNPSGKLPFTMAKRWNDFSTVANYSKDFLNQKIKHLKQNTKEKKRFFVSTTMRYKEGIMIGYRHFDTHEIEPQFPFGHGLSYTSFNCEKLTLNKKTFKGNETIEVKFKVKNTGNREGKVVVQAYIRDIDSSLIRPFKELKGFVKITLRSREEKEIQFNFNKEHLQYYDPQLHQWKVEEGTFELLIGFSSRDIRVSERFEYKE</sequence>
<evidence type="ECO:0000259" key="3">
    <source>
        <dbReference type="SMART" id="SM01217"/>
    </source>
</evidence>
<gene>
    <name evidence="4" type="ORF">K9W46_11895</name>
</gene>
<dbReference type="GO" id="GO:0005975">
    <property type="term" value="P:carbohydrate metabolic process"/>
    <property type="evidence" value="ECO:0007669"/>
    <property type="project" value="InterPro"/>
</dbReference>
<evidence type="ECO:0000256" key="1">
    <source>
        <dbReference type="ARBA" id="ARBA00005336"/>
    </source>
</evidence>
<dbReference type="PRINTS" id="PR00133">
    <property type="entry name" value="GLHYDRLASE3"/>
</dbReference>
<dbReference type="InterPro" id="IPR017853">
    <property type="entry name" value="GH"/>
</dbReference>
<dbReference type="InterPro" id="IPR001764">
    <property type="entry name" value="Glyco_hydro_3_N"/>
</dbReference>
<dbReference type="Gene3D" id="3.40.50.1700">
    <property type="entry name" value="Glycoside hydrolase family 3 C-terminal domain"/>
    <property type="match status" value="1"/>
</dbReference>
<organism evidence="4">
    <name type="scientific">Candidatus Heimdallarchaeum endolithica</name>
    <dbReference type="NCBI Taxonomy" id="2876572"/>
    <lineage>
        <taxon>Archaea</taxon>
        <taxon>Promethearchaeati</taxon>
        <taxon>Candidatus Heimdallarchaeota</taxon>
        <taxon>Candidatus Heimdallarchaeia (ex Rinke et al. 2021) (nom. nud.)</taxon>
        <taxon>Candidatus Heimdallarchaeales</taxon>
        <taxon>Candidatus Heimdallarchaeaceae</taxon>
        <taxon>Candidatus Heimdallarchaeum</taxon>
    </lineage>
</organism>
<protein>
    <submittedName>
        <fullName evidence="4">Glycoside hydrolase family 3 C-terminal domain-containing protein</fullName>
    </submittedName>
</protein>
<dbReference type="Proteomes" id="UP001200513">
    <property type="component" value="Chromosome"/>
</dbReference>
<accession>A0A9Y1FNW2</accession>
<dbReference type="InterPro" id="IPR026891">
    <property type="entry name" value="Fn3-like"/>
</dbReference>
<proteinExistence type="inferred from homology"/>
<dbReference type="InterPro" id="IPR050288">
    <property type="entry name" value="Cellulose_deg_GH3"/>
</dbReference>
<dbReference type="FunFam" id="2.60.40.10:FF:000495">
    <property type="entry name" value="Periplasmic beta-glucosidase"/>
    <property type="match status" value="1"/>
</dbReference>
<dbReference type="SUPFAM" id="SSF51445">
    <property type="entry name" value="(Trans)glycosidases"/>
    <property type="match status" value="1"/>
</dbReference>
<dbReference type="InterPro" id="IPR002772">
    <property type="entry name" value="Glyco_hydro_3_C"/>
</dbReference>
<reference evidence="4" key="1">
    <citation type="journal article" date="2022" name="Nat. Microbiol.">
        <title>Unique mobile elements and scalable gene flow at the prokaryote-eukaryote boundary revealed by circularized Asgard archaea genomes.</title>
        <authorList>
            <person name="Wu F."/>
            <person name="Speth D.R."/>
            <person name="Philosof A."/>
            <person name="Cremiere A."/>
            <person name="Narayanan A."/>
            <person name="Barco R.A."/>
            <person name="Connon S.A."/>
            <person name="Amend J.P."/>
            <person name="Antoshechkin I.A."/>
            <person name="Orphan V.J."/>
        </authorList>
    </citation>
    <scope>NUCLEOTIDE SEQUENCE</scope>
    <source>
        <strain evidence="4">PR6</strain>
    </source>
</reference>
<dbReference type="GO" id="GO:0004553">
    <property type="term" value="F:hydrolase activity, hydrolyzing O-glycosyl compounds"/>
    <property type="evidence" value="ECO:0007669"/>
    <property type="project" value="InterPro"/>
</dbReference>
<dbReference type="InterPro" id="IPR036881">
    <property type="entry name" value="Glyco_hydro_3_C_sf"/>
</dbReference>
<dbReference type="Pfam" id="PF01915">
    <property type="entry name" value="Glyco_hydro_3_C"/>
    <property type="match status" value="1"/>
</dbReference>
<dbReference type="SMART" id="SM01217">
    <property type="entry name" value="Fn3_like"/>
    <property type="match status" value="1"/>
</dbReference>
<dbReference type="PANTHER" id="PTHR42715">
    <property type="entry name" value="BETA-GLUCOSIDASE"/>
    <property type="match status" value="1"/>
</dbReference>
<dbReference type="PANTHER" id="PTHR42715:SF10">
    <property type="entry name" value="BETA-GLUCOSIDASE"/>
    <property type="match status" value="1"/>
</dbReference>
<comment type="similarity">
    <text evidence="1">Belongs to the glycosyl hydrolase 3 family.</text>
</comment>
<name>A0A9Y1FNW2_9ARCH</name>
<feature type="domain" description="Fibronectin type III-like" evidence="3">
    <location>
        <begin position="642"/>
        <end position="712"/>
    </location>
</feature>
<evidence type="ECO:0000313" key="4">
    <source>
        <dbReference type="EMBL" id="UJG43063.1"/>
    </source>
</evidence>
<dbReference type="SUPFAM" id="SSF52279">
    <property type="entry name" value="Beta-D-glucan exohydrolase, C-terminal domain"/>
    <property type="match status" value="1"/>
</dbReference>
<evidence type="ECO:0000256" key="2">
    <source>
        <dbReference type="ARBA" id="ARBA00022801"/>
    </source>
</evidence>
<dbReference type="AlphaFoldDB" id="A0A9Y1FNW2"/>
<keyword evidence="2 4" id="KW-0378">Hydrolase</keyword>
<dbReference type="InterPro" id="IPR036962">
    <property type="entry name" value="Glyco_hydro_3_N_sf"/>
</dbReference>
<dbReference type="EMBL" id="CP084167">
    <property type="protein sequence ID" value="UJG43063.1"/>
    <property type="molecule type" value="Genomic_DNA"/>
</dbReference>
<dbReference type="InterPro" id="IPR013783">
    <property type="entry name" value="Ig-like_fold"/>
</dbReference>
<dbReference type="Gene3D" id="3.20.20.300">
    <property type="entry name" value="Glycoside hydrolase, family 3, N-terminal domain"/>
    <property type="match status" value="1"/>
</dbReference>
<dbReference type="Pfam" id="PF14310">
    <property type="entry name" value="Fn3-like"/>
    <property type="match status" value="1"/>
</dbReference>
<dbReference type="Pfam" id="PF00933">
    <property type="entry name" value="Glyco_hydro_3"/>
    <property type="match status" value="1"/>
</dbReference>